<keyword evidence="2" id="KW-1185">Reference proteome</keyword>
<name>A0A8X6UT63_NEPPI</name>
<accession>A0A8X6UT63</accession>
<dbReference type="EMBL" id="BMAW01037284">
    <property type="protein sequence ID" value="GFU47783.1"/>
    <property type="molecule type" value="Genomic_DNA"/>
</dbReference>
<organism evidence="1 2">
    <name type="scientific">Nephila pilipes</name>
    <name type="common">Giant wood spider</name>
    <name type="synonym">Nephila maculata</name>
    <dbReference type="NCBI Taxonomy" id="299642"/>
    <lineage>
        <taxon>Eukaryota</taxon>
        <taxon>Metazoa</taxon>
        <taxon>Ecdysozoa</taxon>
        <taxon>Arthropoda</taxon>
        <taxon>Chelicerata</taxon>
        <taxon>Arachnida</taxon>
        <taxon>Araneae</taxon>
        <taxon>Araneomorphae</taxon>
        <taxon>Entelegynae</taxon>
        <taxon>Araneoidea</taxon>
        <taxon>Nephilidae</taxon>
        <taxon>Nephila</taxon>
    </lineage>
</organism>
<reference evidence="1" key="1">
    <citation type="submission" date="2020-08" db="EMBL/GenBank/DDBJ databases">
        <title>Multicomponent nature underlies the extraordinary mechanical properties of spider dragline silk.</title>
        <authorList>
            <person name="Kono N."/>
            <person name="Nakamura H."/>
            <person name="Mori M."/>
            <person name="Yoshida Y."/>
            <person name="Ohtoshi R."/>
            <person name="Malay A.D."/>
            <person name="Moran D.A.P."/>
            <person name="Tomita M."/>
            <person name="Numata K."/>
            <person name="Arakawa K."/>
        </authorList>
    </citation>
    <scope>NUCLEOTIDE SEQUENCE</scope>
</reference>
<proteinExistence type="predicted"/>
<evidence type="ECO:0000313" key="2">
    <source>
        <dbReference type="Proteomes" id="UP000887013"/>
    </source>
</evidence>
<dbReference type="AlphaFoldDB" id="A0A8X6UT63"/>
<evidence type="ECO:0000313" key="1">
    <source>
        <dbReference type="EMBL" id="GFU47783.1"/>
    </source>
</evidence>
<dbReference type="Proteomes" id="UP000887013">
    <property type="component" value="Unassembled WGS sequence"/>
</dbReference>
<gene>
    <name evidence="1" type="ORF">NPIL_26021</name>
</gene>
<sequence>MTEYSGFATCKSIHDCLESDEDEDGYEVLMKGEFIFSVIDKDPCDDKERRSDDAIAENGPPSGKLFFYSFGRL</sequence>
<comment type="caution">
    <text evidence="1">The sequence shown here is derived from an EMBL/GenBank/DDBJ whole genome shotgun (WGS) entry which is preliminary data.</text>
</comment>
<protein>
    <submittedName>
        <fullName evidence="1">Uncharacterized protein</fullName>
    </submittedName>
</protein>